<dbReference type="GO" id="GO:0005886">
    <property type="term" value="C:plasma membrane"/>
    <property type="evidence" value="ECO:0007669"/>
    <property type="project" value="UniProtKB-SubCell"/>
</dbReference>
<protein>
    <submittedName>
        <fullName evidence="8">MFS transporter</fullName>
    </submittedName>
</protein>
<dbReference type="PANTHER" id="PTHR43124">
    <property type="entry name" value="PURINE EFFLUX PUMP PBUE"/>
    <property type="match status" value="1"/>
</dbReference>
<proteinExistence type="predicted"/>
<evidence type="ECO:0000313" key="8">
    <source>
        <dbReference type="EMBL" id="MCV7170752.1"/>
    </source>
</evidence>
<dbReference type="SUPFAM" id="SSF103473">
    <property type="entry name" value="MFS general substrate transporter"/>
    <property type="match status" value="1"/>
</dbReference>
<dbReference type="GO" id="GO:0022857">
    <property type="term" value="F:transmembrane transporter activity"/>
    <property type="evidence" value="ECO:0007669"/>
    <property type="project" value="InterPro"/>
</dbReference>
<organism evidence="8 9">
    <name type="scientific">[Mycobacterium] manitobense</name>
    <dbReference type="NCBI Taxonomy" id="190147"/>
    <lineage>
        <taxon>Bacteria</taxon>
        <taxon>Bacillati</taxon>
        <taxon>Actinomycetota</taxon>
        <taxon>Actinomycetes</taxon>
        <taxon>Mycobacteriales</taxon>
        <taxon>Mycobacteriaceae</taxon>
        <taxon>Mycolicibacterium</taxon>
    </lineage>
</organism>
<dbReference type="InterPro" id="IPR036259">
    <property type="entry name" value="MFS_trans_sf"/>
</dbReference>
<feature type="transmembrane region" description="Helical" evidence="6">
    <location>
        <begin position="106"/>
        <end position="127"/>
    </location>
</feature>
<feature type="transmembrane region" description="Helical" evidence="6">
    <location>
        <begin position="167"/>
        <end position="189"/>
    </location>
</feature>
<keyword evidence="3 6" id="KW-0812">Transmembrane</keyword>
<dbReference type="InterPro" id="IPR020846">
    <property type="entry name" value="MFS_dom"/>
</dbReference>
<gene>
    <name evidence="8" type="ORF">H7I41_12590</name>
</gene>
<reference evidence="8" key="1">
    <citation type="submission" date="2020-07" db="EMBL/GenBank/DDBJ databases">
        <authorList>
            <person name="Pettersson B.M.F."/>
            <person name="Behra P.R.K."/>
            <person name="Ramesh M."/>
            <person name="Das S."/>
            <person name="Dasgupta S."/>
            <person name="Kirsebom L.A."/>
        </authorList>
    </citation>
    <scope>NUCLEOTIDE SEQUENCE</scope>
    <source>
        <strain evidence="8">DSM 44615</strain>
    </source>
</reference>
<evidence type="ECO:0000256" key="1">
    <source>
        <dbReference type="ARBA" id="ARBA00004651"/>
    </source>
</evidence>
<evidence type="ECO:0000259" key="7">
    <source>
        <dbReference type="PROSITE" id="PS50850"/>
    </source>
</evidence>
<evidence type="ECO:0000256" key="5">
    <source>
        <dbReference type="ARBA" id="ARBA00023136"/>
    </source>
</evidence>
<sequence>MTQQVRPHWPAVFSIAAGIFVIVTTEIMPIGLLVPISGAFAVSTGTAGLMMTVPGLVAAVAAPVATVATARVDRRTMLVVWTVTLVGANVVCALATSFWMLLAARVLVGIVIGGFWSIGAGLAGRLVGEHSVPRATSTIFLAVPLGSVVGVPLGTFIAGVAGWRATFAVLAVATALVCGALWATVPSLTPRQVTRPAVLAALLARTEVRIGLLVTVLVVVAHFGAYTYVSAFLDEVTGMGLTTVSALLLGYGAAGLAGNLVAGYTIRRHLRATFATAALLIAVATPALTVFGHDLAGAAAPLLLWGFAYGAVPACSQSLLARGSGGADEAATVLFTSSFQATICLGAMLGGVVVDHASLSLLMVLAAATALGAVAVLTTTGRHARAALGSPVG</sequence>
<feature type="transmembrane region" description="Helical" evidence="6">
    <location>
        <begin position="139"/>
        <end position="161"/>
    </location>
</feature>
<dbReference type="InterPro" id="IPR050189">
    <property type="entry name" value="MFS_Efflux_Transporters"/>
</dbReference>
<keyword evidence="9" id="KW-1185">Reference proteome</keyword>
<comment type="subcellular location">
    <subcellularLocation>
        <location evidence="1">Cell membrane</location>
        <topology evidence="1">Multi-pass membrane protein</topology>
    </subcellularLocation>
</comment>
<dbReference type="PANTHER" id="PTHR43124:SF3">
    <property type="entry name" value="CHLORAMPHENICOL EFFLUX PUMP RV0191"/>
    <property type="match status" value="1"/>
</dbReference>
<feature type="transmembrane region" description="Helical" evidence="6">
    <location>
        <begin position="298"/>
        <end position="321"/>
    </location>
</feature>
<dbReference type="InterPro" id="IPR011701">
    <property type="entry name" value="MFS"/>
</dbReference>
<keyword evidence="4 6" id="KW-1133">Transmembrane helix</keyword>
<feature type="transmembrane region" description="Helical" evidence="6">
    <location>
        <begin position="359"/>
        <end position="378"/>
    </location>
</feature>
<accession>A0A9X2YA55</accession>
<evidence type="ECO:0000256" key="2">
    <source>
        <dbReference type="ARBA" id="ARBA00022475"/>
    </source>
</evidence>
<dbReference type="Pfam" id="PF07690">
    <property type="entry name" value="MFS_1"/>
    <property type="match status" value="1"/>
</dbReference>
<evidence type="ECO:0000313" key="9">
    <source>
        <dbReference type="Proteomes" id="UP001140293"/>
    </source>
</evidence>
<evidence type="ECO:0000256" key="4">
    <source>
        <dbReference type="ARBA" id="ARBA00022989"/>
    </source>
</evidence>
<dbReference type="EMBL" id="JACKSJ010000097">
    <property type="protein sequence ID" value="MCV7170752.1"/>
    <property type="molecule type" value="Genomic_DNA"/>
</dbReference>
<dbReference type="Gene3D" id="1.20.1250.20">
    <property type="entry name" value="MFS general substrate transporter like domains"/>
    <property type="match status" value="1"/>
</dbReference>
<feature type="transmembrane region" description="Helical" evidence="6">
    <location>
        <begin position="241"/>
        <end position="262"/>
    </location>
</feature>
<evidence type="ECO:0000256" key="3">
    <source>
        <dbReference type="ARBA" id="ARBA00022692"/>
    </source>
</evidence>
<comment type="caution">
    <text evidence="8">The sequence shown here is derived from an EMBL/GenBank/DDBJ whole genome shotgun (WGS) entry which is preliminary data.</text>
</comment>
<feature type="transmembrane region" description="Helical" evidence="6">
    <location>
        <begin position="274"/>
        <end position="292"/>
    </location>
</feature>
<dbReference type="PROSITE" id="PS50850">
    <property type="entry name" value="MFS"/>
    <property type="match status" value="1"/>
</dbReference>
<feature type="domain" description="Major facilitator superfamily (MFS) profile" evidence="7">
    <location>
        <begin position="11"/>
        <end position="384"/>
    </location>
</feature>
<feature type="transmembrane region" description="Helical" evidence="6">
    <location>
        <begin position="78"/>
        <end position="100"/>
    </location>
</feature>
<feature type="transmembrane region" description="Helical" evidence="6">
    <location>
        <begin position="40"/>
        <end position="66"/>
    </location>
</feature>
<reference evidence="8" key="2">
    <citation type="journal article" date="2022" name="BMC Genomics">
        <title>Comparative genome analysis of mycobacteria focusing on tRNA and non-coding RNA.</title>
        <authorList>
            <person name="Behra P.R.K."/>
            <person name="Pettersson B.M.F."/>
            <person name="Ramesh M."/>
            <person name="Das S."/>
            <person name="Dasgupta S."/>
            <person name="Kirsebom L.A."/>
        </authorList>
    </citation>
    <scope>NUCLEOTIDE SEQUENCE</scope>
    <source>
        <strain evidence="8">DSM 44615</strain>
    </source>
</reference>
<feature type="transmembrane region" description="Helical" evidence="6">
    <location>
        <begin position="12"/>
        <end position="34"/>
    </location>
</feature>
<feature type="transmembrane region" description="Helical" evidence="6">
    <location>
        <begin position="210"/>
        <end position="229"/>
    </location>
</feature>
<evidence type="ECO:0000256" key="6">
    <source>
        <dbReference type="SAM" id="Phobius"/>
    </source>
</evidence>
<dbReference type="CDD" id="cd17324">
    <property type="entry name" value="MFS_NepI_like"/>
    <property type="match status" value="1"/>
</dbReference>
<dbReference type="AlphaFoldDB" id="A0A9X2YA55"/>
<dbReference type="Proteomes" id="UP001140293">
    <property type="component" value="Unassembled WGS sequence"/>
</dbReference>
<name>A0A9X2YA55_9MYCO</name>
<keyword evidence="2" id="KW-1003">Cell membrane</keyword>
<feature type="transmembrane region" description="Helical" evidence="6">
    <location>
        <begin position="333"/>
        <end position="353"/>
    </location>
</feature>
<dbReference type="RefSeq" id="WP_264012938.1">
    <property type="nucleotide sequence ID" value="NZ_JACKSJ010000097.1"/>
</dbReference>
<keyword evidence="5 6" id="KW-0472">Membrane</keyword>